<dbReference type="SUPFAM" id="SSF55729">
    <property type="entry name" value="Acyl-CoA N-acyltransferases (Nat)"/>
    <property type="match status" value="1"/>
</dbReference>
<dbReference type="GO" id="GO:0016747">
    <property type="term" value="F:acyltransferase activity, transferring groups other than amino-acyl groups"/>
    <property type="evidence" value="ECO:0007669"/>
    <property type="project" value="InterPro"/>
</dbReference>
<name>A0A380JNE6_9STRE</name>
<keyword evidence="2" id="KW-0808">Transferase</keyword>
<dbReference type="Proteomes" id="UP000254461">
    <property type="component" value="Unassembled WGS sequence"/>
</dbReference>
<evidence type="ECO:0000313" key="2">
    <source>
        <dbReference type="EMBL" id="SUN45678.1"/>
    </source>
</evidence>
<dbReference type="InterPro" id="IPR016181">
    <property type="entry name" value="Acyl_CoA_acyltransferase"/>
</dbReference>
<dbReference type="AlphaFoldDB" id="A0A380JNE6"/>
<dbReference type="InterPro" id="IPR000182">
    <property type="entry name" value="GNAT_dom"/>
</dbReference>
<evidence type="ECO:0000259" key="1">
    <source>
        <dbReference type="PROSITE" id="PS51186"/>
    </source>
</evidence>
<sequence>MKEIRTIALADQAAFERFQDILLAEKASGNTFVETKKVEDFAAFVEQSRRFEVQTDHPDWSTSTNYYYFLDGQLVARIGCRWQLEKGDLATIGGHIGYVTRTDYRGCGIMTDLLAFALQQYQERGIKRVLITANKDNPASRKTIEKAGGILEDIVQVADDYPTTSLAGQAIARYWIDLGGKDCDS</sequence>
<reference evidence="2 3" key="1">
    <citation type="submission" date="2018-06" db="EMBL/GenBank/DDBJ databases">
        <authorList>
            <consortium name="Pathogen Informatics"/>
            <person name="Doyle S."/>
        </authorList>
    </citation>
    <scope>NUCLEOTIDE SEQUENCE [LARGE SCALE GENOMIC DNA]</scope>
    <source>
        <strain evidence="2 3">NCTC12092</strain>
    </source>
</reference>
<feature type="domain" description="N-acetyltransferase" evidence="1">
    <location>
        <begin position="31"/>
        <end position="177"/>
    </location>
</feature>
<accession>A0A380JNE6</accession>
<dbReference type="PROSITE" id="PS51186">
    <property type="entry name" value="GNAT"/>
    <property type="match status" value="1"/>
</dbReference>
<dbReference type="Gene3D" id="3.40.630.30">
    <property type="match status" value="1"/>
</dbReference>
<gene>
    <name evidence="2" type="ORF">NCTC12092_00609</name>
</gene>
<proteinExistence type="predicted"/>
<dbReference type="PANTHER" id="PTHR39173:SF1">
    <property type="entry name" value="ACETYLTRANSFERASE"/>
    <property type="match status" value="1"/>
</dbReference>
<evidence type="ECO:0000313" key="3">
    <source>
        <dbReference type="Proteomes" id="UP000254461"/>
    </source>
</evidence>
<dbReference type="RefSeq" id="WP_115250748.1">
    <property type="nucleotide sequence ID" value="NZ_UHFF01000002.1"/>
</dbReference>
<dbReference type="CDD" id="cd04301">
    <property type="entry name" value="NAT_SF"/>
    <property type="match status" value="1"/>
</dbReference>
<organism evidence="2 3">
    <name type="scientific">Streptococcus equi subsp. equi</name>
    <dbReference type="NCBI Taxonomy" id="148942"/>
    <lineage>
        <taxon>Bacteria</taxon>
        <taxon>Bacillati</taxon>
        <taxon>Bacillota</taxon>
        <taxon>Bacilli</taxon>
        <taxon>Lactobacillales</taxon>
        <taxon>Streptococcaceae</taxon>
        <taxon>Streptococcus</taxon>
    </lineage>
</organism>
<protein>
    <submittedName>
        <fullName evidence="2">Acetyltransferase (GNAT) family protein</fullName>
    </submittedName>
</protein>
<dbReference type="Pfam" id="PF00583">
    <property type="entry name" value="Acetyltransf_1"/>
    <property type="match status" value="1"/>
</dbReference>
<dbReference type="PANTHER" id="PTHR39173">
    <property type="entry name" value="ACETYLTRANSFERASE"/>
    <property type="match status" value="1"/>
</dbReference>
<dbReference type="EMBL" id="UHFF01000002">
    <property type="protein sequence ID" value="SUN45678.1"/>
    <property type="molecule type" value="Genomic_DNA"/>
</dbReference>